<dbReference type="PANTHER" id="PTHR10430">
    <property type="entry name" value="PEROXIREDOXIN"/>
    <property type="match status" value="1"/>
</dbReference>
<evidence type="ECO:0000256" key="6">
    <source>
        <dbReference type="PIRSR" id="PIRSR637944-1"/>
    </source>
</evidence>
<dbReference type="AlphaFoldDB" id="A0A8K0NMW5"/>
<dbReference type="GO" id="GO:0042744">
    <property type="term" value="P:hydrogen peroxide catabolic process"/>
    <property type="evidence" value="ECO:0007669"/>
    <property type="project" value="TreeGrafter"/>
</dbReference>
<dbReference type="InterPro" id="IPR013740">
    <property type="entry name" value="Redoxin"/>
</dbReference>
<dbReference type="InterPro" id="IPR037944">
    <property type="entry name" value="PRX5-like"/>
</dbReference>
<dbReference type="GO" id="GO:0034599">
    <property type="term" value="P:cellular response to oxidative stress"/>
    <property type="evidence" value="ECO:0007669"/>
    <property type="project" value="InterPro"/>
</dbReference>
<reference evidence="9" key="1">
    <citation type="submission" date="2020-04" db="EMBL/GenBank/DDBJ databases">
        <title>Analysis of mating type loci in Filobasidium floriforme.</title>
        <authorList>
            <person name="Nowrousian M."/>
        </authorList>
    </citation>
    <scope>NUCLEOTIDE SEQUENCE</scope>
    <source>
        <strain evidence="9">CBS 6242</strain>
    </source>
</reference>
<keyword evidence="4 7" id="KW-0560">Oxidoreductase</keyword>
<dbReference type="Pfam" id="PF08534">
    <property type="entry name" value="Redoxin"/>
    <property type="match status" value="1"/>
</dbReference>
<dbReference type="InterPro" id="IPR013766">
    <property type="entry name" value="Thioredoxin_domain"/>
</dbReference>
<evidence type="ECO:0000256" key="5">
    <source>
        <dbReference type="ARBA" id="ARBA00023284"/>
    </source>
</evidence>
<keyword evidence="3 7" id="KW-0049">Antioxidant</keyword>
<comment type="function">
    <text evidence="7">Thiol-specific peroxidase that catalyzes the reduction of hydrogen peroxide and organic hydroperoxides to water and alcohols, respectively. Plays a role in cell protection against oxidative stress by detoxifying peroxides.</text>
</comment>
<dbReference type="InterPro" id="IPR036249">
    <property type="entry name" value="Thioredoxin-like_sf"/>
</dbReference>
<dbReference type="GO" id="GO:0045454">
    <property type="term" value="P:cell redox homeostasis"/>
    <property type="evidence" value="ECO:0007669"/>
    <property type="project" value="TreeGrafter"/>
</dbReference>
<comment type="caution">
    <text evidence="9">The sequence shown here is derived from an EMBL/GenBank/DDBJ whole genome shotgun (WGS) entry which is preliminary data.</text>
</comment>
<dbReference type="EMBL" id="JABELV010000207">
    <property type="protein sequence ID" value="KAG7528103.1"/>
    <property type="molecule type" value="Genomic_DNA"/>
</dbReference>
<dbReference type="PROSITE" id="PS51352">
    <property type="entry name" value="THIOREDOXIN_2"/>
    <property type="match status" value="1"/>
</dbReference>
<evidence type="ECO:0000256" key="4">
    <source>
        <dbReference type="ARBA" id="ARBA00023002"/>
    </source>
</evidence>
<dbReference type="SUPFAM" id="SSF52833">
    <property type="entry name" value="Thioredoxin-like"/>
    <property type="match status" value="1"/>
</dbReference>
<evidence type="ECO:0000256" key="7">
    <source>
        <dbReference type="RuleBase" id="RU366011"/>
    </source>
</evidence>
<organism evidence="9 10">
    <name type="scientific">Filobasidium floriforme</name>
    <dbReference type="NCBI Taxonomy" id="5210"/>
    <lineage>
        <taxon>Eukaryota</taxon>
        <taxon>Fungi</taxon>
        <taxon>Dikarya</taxon>
        <taxon>Basidiomycota</taxon>
        <taxon>Agaricomycotina</taxon>
        <taxon>Tremellomycetes</taxon>
        <taxon>Filobasidiales</taxon>
        <taxon>Filobasidiaceae</taxon>
        <taxon>Filobasidium</taxon>
    </lineage>
</organism>
<feature type="domain" description="Thioredoxin" evidence="8">
    <location>
        <begin position="26"/>
        <end position="185"/>
    </location>
</feature>
<evidence type="ECO:0000313" key="10">
    <source>
        <dbReference type="Proteomes" id="UP000812966"/>
    </source>
</evidence>
<protein>
    <recommendedName>
        <fullName evidence="8">Thioredoxin domain-containing protein</fullName>
    </recommendedName>
</protein>
<name>A0A8K0NMW5_9TREE</name>
<keyword evidence="10" id="KW-1185">Reference proteome</keyword>
<keyword evidence="5 7" id="KW-0676">Redox-active center</keyword>
<dbReference type="PANTHER" id="PTHR10430:SF39">
    <property type="entry name" value="PEROXISOMAL MEMBRANE ASSOCIATED PROTEIN 20"/>
    <property type="match status" value="1"/>
</dbReference>
<proteinExistence type="inferred from homology"/>
<evidence type="ECO:0000259" key="8">
    <source>
        <dbReference type="PROSITE" id="PS51352"/>
    </source>
</evidence>
<feature type="active site" description="Cysteine sulfenic acid (-SOH) intermediate" evidence="6">
    <location>
        <position position="68"/>
    </location>
</feature>
<dbReference type="GO" id="GO:0005777">
    <property type="term" value="C:peroxisome"/>
    <property type="evidence" value="ECO:0007669"/>
    <property type="project" value="TreeGrafter"/>
</dbReference>
<keyword evidence="2 7" id="KW-0575">Peroxidase</keyword>
<gene>
    <name evidence="9" type="ORF">FFLO_06417</name>
</gene>
<sequence>MISSAVTSATKAAHSAVVSLASATQITPGSPVPNVSVKVNSPTETLNFSTLPGKNVIVVVPAAFSPSCSEIQVPEYIGRFKEFEAKGVKGVYVVSVNDIFVMKAWKKDLVAKAEGGDSQVVFVADDTASFASATGLVFDASSLLGGPRAKRAAIVIEDGKVLHIAVEDEPPQVTVSSADSVLKAL</sequence>
<comment type="similarity">
    <text evidence="1 7">Belongs to the peroxiredoxin family. Prx5 subfamily.</text>
</comment>
<dbReference type="CDD" id="cd03013">
    <property type="entry name" value="PRX5_like"/>
    <property type="match status" value="1"/>
</dbReference>
<dbReference type="Proteomes" id="UP000812966">
    <property type="component" value="Unassembled WGS sequence"/>
</dbReference>
<evidence type="ECO:0000256" key="1">
    <source>
        <dbReference type="ARBA" id="ARBA00010505"/>
    </source>
</evidence>
<dbReference type="GO" id="GO:0005739">
    <property type="term" value="C:mitochondrion"/>
    <property type="evidence" value="ECO:0007669"/>
    <property type="project" value="TreeGrafter"/>
</dbReference>
<accession>A0A8K0NMW5</accession>
<dbReference type="GO" id="GO:0008379">
    <property type="term" value="F:thioredoxin peroxidase activity"/>
    <property type="evidence" value="ECO:0007669"/>
    <property type="project" value="InterPro"/>
</dbReference>
<dbReference type="Gene3D" id="3.40.30.10">
    <property type="entry name" value="Glutaredoxin"/>
    <property type="match status" value="1"/>
</dbReference>
<evidence type="ECO:0000313" key="9">
    <source>
        <dbReference type="EMBL" id="KAG7528103.1"/>
    </source>
</evidence>
<evidence type="ECO:0000256" key="2">
    <source>
        <dbReference type="ARBA" id="ARBA00022559"/>
    </source>
</evidence>
<evidence type="ECO:0000256" key="3">
    <source>
        <dbReference type="ARBA" id="ARBA00022862"/>
    </source>
</evidence>
<dbReference type="GO" id="GO:0005829">
    <property type="term" value="C:cytosol"/>
    <property type="evidence" value="ECO:0007669"/>
    <property type="project" value="TreeGrafter"/>
</dbReference>